<accession>A0A4D7ANG8</accession>
<dbReference type="Pfam" id="PF12804">
    <property type="entry name" value="NTP_transf_3"/>
    <property type="match status" value="1"/>
</dbReference>
<dbReference type="EMBL" id="CP034413">
    <property type="protein sequence ID" value="QCI61074.1"/>
    <property type="molecule type" value="Genomic_DNA"/>
</dbReference>
<keyword evidence="2" id="KW-0808">Transferase</keyword>
<reference evidence="3" key="1">
    <citation type="submission" date="2018-12" db="EMBL/GenBank/DDBJ databases">
        <title>Dusodibacter welbiota gen. nov., sp. nov., isolated from human faeces and emended description of the Oscillibacter genus.</title>
        <authorList>
            <person name="Le Roy T."/>
            <person name="Van der Smissen P."/>
            <person name="Delzenne N."/>
            <person name="Muccioli G."/>
            <person name="Collet J.F."/>
            <person name="Cani P.D."/>
        </authorList>
    </citation>
    <scope>NUCLEOTIDE SEQUENCE [LARGE SCALE GENOMIC DNA]</scope>
    <source>
        <strain evidence="3">J115</strain>
    </source>
</reference>
<protein>
    <submittedName>
        <fullName evidence="2">Nucleotidyltransferase family protein</fullName>
    </submittedName>
</protein>
<dbReference type="InterPro" id="IPR025877">
    <property type="entry name" value="MobA-like_NTP_Trfase"/>
</dbReference>
<evidence type="ECO:0000259" key="1">
    <source>
        <dbReference type="Pfam" id="PF12804"/>
    </source>
</evidence>
<evidence type="ECO:0000313" key="2">
    <source>
        <dbReference type="EMBL" id="QCI61074.1"/>
    </source>
</evidence>
<keyword evidence="3" id="KW-1185">Reference proteome</keyword>
<dbReference type="RefSeq" id="WP_119310714.1">
    <property type="nucleotide sequence ID" value="NZ_CP034413.3"/>
</dbReference>
<dbReference type="KEGG" id="obj:EIO64_14705"/>
<feature type="domain" description="MobA-like NTP transferase" evidence="1">
    <location>
        <begin position="11"/>
        <end position="168"/>
    </location>
</feature>
<dbReference type="SUPFAM" id="SSF53448">
    <property type="entry name" value="Nucleotide-diphospho-sugar transferases"/>
    <property type="match status" value="1"/>
</dbReference>
<sequence>MDVENKPKIGCVVMAAGNARRFGENKLAAQLRGRSLILRALEAVPAEKFDKVVVVTQYPEVMRLAGEFHFAAIHNPHPDYGISHTIELGLTALRDCDGVLFQVSDQPLLRRESVAELVDRWRTRPEKIVALGHGGVRGNPCLFPARFFPELLELREDHGGNTVIRRHEADLLLLDVPAEELRDVDTAQALEELKAEEQV</sequence>
<dbReference type="Gene3D" id="3.90.550.10">
    <property type="entry name" value="Spore Coat Polysaccharide Biosynthesis Protein SpsA, Chain A"/>
    <property type="match status" value="1"/>
</dbReference>
<organism evidence="2 3">
    <name type="scientific">Dysosmobacter welbionis</name>
    <dbReference type="NCBI Taxonomy" id="2093857"/>
    <lineage>
        <taxon>Bacteria</taxon>
        <taxon>Bacillati</taxon>
        <taxon>Bacillota</taxon>
        <taxon>Clostridia</taxon>
        <taxon>Eubacteriales</taxon>
        <taxon>Oscillospiraceae</taxon>
        <taxon>Dysosmobacter</taxon>
    </lineage>
</organism>
<dbReference type="CDD" id="cd04182">
    <property type="entry name" value="GT_2_like_f"/>
    <property type="match status" value="1"/>
</dbReference>
<dbReference type="InterPro" id="IPR029044">
    <property type="entry name" value="Nucleotide-diphossugar_trans"/>
</dbReference>
<evidence type="ECO:0000313" key="3">
    <source>
        <dbReference type="Proteomes" id="UP000298642"/>
    </source>
</evidence>
<gene>
    <name evidence="2" type="ORF">EIO64_14705</name>
</gene>
<dbReference type="PANTHER" id="PTHR43777">
    <property type="entry name" value="MOLYBDENUM COFACTOR CYTIDYLYLTRANSFERASE"/>
    <property type="match status" value="1"/>
</dbReference>
<proteinExistence type="predicted"/>
<dbReference type="AlphaFoldDB" id="A0A4D7ANG8"/>
<name>A0A4D7ANG8_9FIRM</name>
<dbReference type="Proteomes" id="UP000298642">
    <property type="component" value="Chromosome"/>
</dbReference>
<dbReference type="PANTHER" id="PTHR43777:SF1">
    <property type="entry name" value="MOLYBDENUM COFACTOR CYTIDYLYLTRANSFERASE"/>
    <property type="match status" value="1"/>
</dbReference>
<dbReference type="GO" id="GO:0016779">
    <property type="term" value="F:nucleotidyltransferase activity"/>
    <property type="evidence" value="ECO:0007669"/>
    <property type="project" value="UniProtKB-ARBA"/>
</dbReference>